<accession>A0A8T1V915</accession>
<feature type="compositionally biased region" description="Polar residues" evidence="1">
    <location>
        <begin position="26"/>
        <end position="38"/>
    </location>
</feature>
<evidence type="ECO:0000313" key="3">
    <source>
        <dbReference type="Proteomes" id="UP000694044"/>
    </source>
</evidence>
<proteinExistence type="predicted"/>
<dbReference type="AlphaFoldDB" id="A0A8T1V915"/>
<dbReference type="EMBL" id="JAGDFM010000616">
    <property type="protein sequence ID" value="KAG7376823.1"/>
    <property type="molecule type" value="Genomic_DNA"/>
</dbReference>
<reference evidence="2" key="1">
    <citation type="submission" date="2021-02" db="EMBL/GenBank/DDBJ databases">
        <authorList>
            <person name="Palmer J.M."/>
        </authorList>
    </citation>
    <scope>NUCLEOTIDE SEQUENCE</scope>
    <source>
        <strain evidence="2">SCRP734</strain>
    </source>
</reference>
<sequence>MKDVNHEDWEDDEPPMLGEAEAPAEDNQTAEDSPNDQDASIMDEMLAVAQRAKEDKRKQQDKERNRKSFGQGLKKGFFNTTKSTTKKKKVAPATGSTRLGPAQPQSRDERLVVVKQQEEETVTDNSPFVFPEVQDAMKSMNQLDPKEWMNERFFEKLARNPKLAQ</sequence>
<comment type="caution">
    <text evidence="2">The sequence shown here is derived from an EMBL/GenBank/DDBJ whole genome shotgun (WGS) entry which is preliminary data.</text>
</comment>
<evidence type="ECO:0000256" key="1">
    <source>
        <dbReference type="SAM" id="MobiDB-lite"/>
    </source>
</evidence>
<gene>
    <name evidence="2" type="ORF">PHYPSEUDO_012668</name>
</gene>
<protein>
    <submittedName>
        <fullName evidence="2">Uncharacterized protein</fullName>
    </submittedName>
</protein>
<feature type="region of interest" description="Disordered" evidence="1">
    <location>
        <begin position="1"/>
        <end position="110"/>
    </location>
</feature>
<evidence type="ECO:0000313" key="2">
    <source>
        <dbReference type="EMBL" id="KAG7376823.1"/>
    </source>
</evidence>
<feature type="compositionally biased region" description="Low complexity" evidence="1">
    <location>
        <begin position="74"/>
        <end position="83"/>
    </location>
</feature>
<dbReference type="Proteomes" id="UP000694044">
    <property type="component" value="Unassembled WGS sequence"/>
</dbReference>
<dbReference type="OrthoDB" id="71407at2759"/>
<organism evidence="2 3">
    <name type="scientific">Phytophthora pseudosyringae</name>
    <dbReference type="NCBI Taxonomy" id="221518"/>
    <lineage>
        <taxon>Eukaryota</taxon>
        <taxon>Sar</taxon>
        <taxon>Stramenopiles</taxon>
        <taxon>Oomycota</taxon>
        <taxon>Peronosporomycetes</taxon>
        <taxon>Peronosporales</taxon>
        <taxon>Peronosporaceae</taxon>
        <taxon>Phytophthora</taxon>
    </lineage>
</organism>
<keyword evidence="3" id="KW-1185">Reference proteome</keyword>
<name>A0A8T1V915_9STRA</name>
<feature type="non-terminal residue" evidence="2">
    <location>
        <position position="1"/>
    </location>
</feature>
<feature type="compositionally biased region" description="Basic and acidic residues" evidence="1">
    <location>
        <begin position="51"/>
        <end position="66"/>
    </location>
</feature>